<comment type="caution">
    <text evidence="2">The sequence shown here is derived from an EMBL/GenBank/DDBJ whole genome shotgun (WGS) entry which is preliminary data.</text>
</comment>
<name>A0A498IVQ2_MALDO</name>
<organism evidence="2 3">
    <name type="scientific">Malus domestica</name>
    <name type="common">Apple</name>
    <name type="synonym">Pyrus malus</name>
    <dbReference type="NCBI Taxonomy" id="3750"/>
    <lineage>
        <taxon>Eukaryota</taxon>
        <taxon>Viridiplantae</taxon>
        <taxon>Streptophyta</taxon>
        <taxon>Embryophyta</taxon>
        <taxon>Tracheophyta</taxon>
        <taxon>Spermatophyta</taxon>
        <taxon>Magnoliopsida</taxon>
        <taxon>eudicotyledons</taxon>
        <taxon>Gunneridae</taxon>
        <taxon>Pentapetalae</taxon>
        <taxon>rosids</taxon>
        <taxon>fabids</taxon>
        <taxon>Rosales</taxon>
        <taxon>Rosaceae</taxon>
        <taxon>Amygdaloideae</taxon>
        <taxon>Maleae</taxon>
        <taxon>Malus</taxon>
    </lineage>
</organism>
<proteinExistence type="predicted"/>
<dbReference type="Proteomes" id="UP000290289">
    <property type="component" value="Chromosome 10"/>
</dbReference>
<protein>
    <submittedName>
        <fullName evidence="2">Uncharacterized protein</fullName>
    </submittedName>
</protein>
<accession>A0A498IVQ2</accession>
<evidence type="ECO:0000313" key="2">
    <source>
        <dbReference type="EMBL" id="RXH85912.1"/>
    </source>
</evidence>
<sequence>MTMEFKVKALVSVIYVLSFLSYGGAAATAVTSTTDYSVAPGAATNTDHHSDGGVASGWDLASNLQLRARTTFCMCDTTCGTSVSAGAATNTTDYSVGGGRSGSDLSSNLRLRAWASDSTLGTTMN</sequence>
<feature type="signal peptide" evidence="1">
    <location>
        <begin position="1"/>
        <end position="25"/>
    </location>
</feature>
<dbReference type="AlphaFoldDB" id="A0A498IVQ2"/>
<evidence type="ECO:0000313" key="3">
    <source>
        <dbReference type="Proteomes" id="UP000290289"/>
    </source>
</evidence>
<evidence type="ECO:0000256" key="1">
    <source>
        <dbReference type="SAM" id="SignalP"/>
    </source>
</evidence>
<gene>
    <name evidence="2" type="ORF">DVH24_016965</name>
</gene>
<keyword evidence="3" id="KW-1185">Reference proteome</keyword>
<keyword evidence="1" id="KW-0732">Signal</keyword>
<feature type="chain" id="PRO_5019719476" evidence="1">
    <location>
        <begin position="26"/>
        <end position="125"/>
    </location>
</feature>
<dbReference type="EMBL" id="RDQH01000336">
    <property type="protein sequence ID" value="RXH85912.1"/>
    <property type="molecule type" value="Genomic_DNA"/>
</dbReference>
<reference evidence="2 3" key="1">
    <citation type="submission" date="2018-10" db="EMBL/GenBank/DDBJ databases">
        <title>A high-quality apple genome assembly.</title>
        <authorList>
            <person name="Hu J."/>
        </authorList>
    </citation>
    <scope>NUCLEOTIDE SEQUENCE [LARGE SCALE GENOMIC DNA]</scope>
    <source>
        <strain evidence="3">cv. HFTH1</strain>
        <tissue evidence="2">Young leaf</tissue>
    </source>
</reference>